<dbReference type="Proteomes" id="UP000255295">
    <property type="component" value="Unassembled WGS sequence"/>
</dbReference>
<dbReference type="GeneID" id="48276894"/>
<dbReference type="GO" id="GO:0008641">
    <property type="term" value="F:ubiquitin-like modifier activating enzyme activity"/>
    <property type="evidence" value="ECO:0007669"/>
    <property type="project" value="InterPro"/>
</dbReference>
<dbReference type="InterPro" id="IPR000594">
    <property type="entry name" value="ThiF_NAD_FAD-bd"/>
</dbReference>
<evidence type="ECO:0000259" key="2">
    <source>
        <dbReference type="Pfam" id="PF00899"/>
    </source>
</evidence>
<dbReference type="GO" id="GO:0005829">
    <property type="term" value="C:cytosol"/>
    <property type="evidence" value="ECO:0007669"/>
    <property type="project" value="TreeGrafter"/>
</dbReference>
<dbReference type="FunFam" id="3.40.50.720:FF:000080">
    <property type="entry name" value="Thiazole biosynthesis adenylyltransferase ThiF"/>
    <property type="match status" value="1"/>
</dbReference>
<dbReference type="InterPro" id="IPR045886">
    <property type="entry name" value="ThiF/MoeB/HesA"/>
</dbReference>
<protein>
    <submittedName>
        <fullName evidence="3">Thiamine biosynthesis protein MoeB</fullName>
    </submittedName>
    <submittedName>
        <fullName evidence="4">Thiamine/molybdopterin biosynthesis ThiF/MoeB-like protein</fullName>
        <ecNumber evidence="4">2.7.7.80</ecNumber>
    </submittedName>
</protein>
<evidence type="ECO:0000313" key="3">
    <source>
        <dbReference type="EMBL" id="AVK96906.1"/>
    </source>
</evidence>
<gene>
    <name evidence="4" type="primary">moeB_2</name>
    <name evidence="3" type="ORF">LS41612_11860</name>
    <name evidence="4" type="ORF">NCTC10338_02346</name>
</gene>
<dbReference type="EC" id="2.7.7.80" evidence="4"/>
<dbReference type="InterPro" id="IPR035985">
    <property type="entry name" value="Ubiquitin-activating_enz"/>
</dbReference>
<evidence type="ECO:0000313" key="4">
    <source>
        <dbReference type="EMBL" id="SUV17253.1"/>
    </source>
</evidence>
<dbReference type="EMBL" id="UFSZ01000001">
    <property type="protein sequence ID" value="SUV17253.1"/>
    <property type="molecule type" value="Genomic_DNA"/>
</dbReference>
<dbReference type="AlphaFoldDB" id="A0A2S0K0P3"/>
<dbReference type="SUPFAM" id="SSF69572">
    <property type="entry name" value="Activating enzymes of the ubiquitin-like proteins"/>
    <property type="match status" value="1"/>
</dbReference>
<reference evidence="3 5" key="1">
    <citation type="submission" date="2017-03" db="EMBL/GenBank/DDBJ databases">
        <title>The whole genome sequencing and assembly of Lysinibacillus sphaericus DSM 28T strain.</title>
        <authorList>
            <person name="Lee Y.-J."/>
            <person name="Yi H."/>
            <person name="Bahn Y.-S."/>
            <person name="Kim J.F."/>
            <person name="Lee D.-W."/>
        </authorList>
    </citation>
    <scope>NUCLEOTIDE SEQUENCE [LARGE SCALE GENOMIC DNA]</scope>
    <source>
        <strain evidence="3 5">DSM 28</strain>
    </source>
</reference>
<accession>A0A2S0K0P3</accession>
<evidence type="ECO:0000256" key="1">
    <source>
        <dbReference type="ARBA" id="ARBA00009919"/>
    </source>
</evidence>
<dbReference type="Proteomes" id="UP000238825">
    <property type="component" value="Chromosome"/>
</dbReference>
<dbReference type="EMBL" id="CP019980">
    <property type="protein sequence ID" value="AVK96906.1"/>
    <property type="molecule type" value="Genomic_DNA"/>
</dbReference>
<dbReference type="GO" id="GO:0008146">
    <property type="term" value="F:sulfotransferase activity"/>
    <property type="evidence" value="ECO:0007669"/>
    <property type="project" value="TreeGrafter"/>
</dbReference>
<comment type="similarity">
    <text evidence="1">Belongs to the HesA/MoeB/ThiF family.</text>
</comment>
<sequence length="339" mass="38428">MINRYSRQELFSFIGQVGQKKIQQKHVLIVGAGALGSSNAEILVRAGIGKLSIVDRDYVDWSNLQRQQLYSEEDVFQHLPKAVAAKQRLEKINRDVLIEAFVLDISSSELFAFQDVDLIIDATDNFETRFLLNDFAVKYEIPWIYGACVGSYGITYTILPHETPCLHCLMEIIPLSGGTTCDTVGIIAPTVTQVVSHQMVEALKILVEDWEAIRKELLAFDLWKNEQTKINVKSLKKSTCLTCGLNPTYPYLTKESITKVAVLCGRNTVQIRPAKPKLVNIIEFEKNLAPHVQHLKSNPFLIHFQVNQNQIILFRDGRVLIHGTNDIVEAKKIYHQYFG</sequence>
<dbReference type="Gene3D" id="3.40.50.720">
    <property type="entry name" value="NAD(P)-binding Rossmann-like Domain"/>
    <property type="match status" value="1"/>
</dbReference>
<dbReference type="CDD" id="cd00757">
    <property type="entry name" value="ThiF_MoeB_HesA_family"/>
    <property type="match status" value="1"/>
</dbReference>
<evidence type="ECO:0000313" key="5">
    <source>
        <dbReference type="Proteomes" id="UP000238825"/>
    </source>
</evidence>
<proteinExistence type="inferred from homology"/>
<dbReference type="GO" id="GO:0004792">
    <property type="term" value="F:thiosulfate-cyanide sulfurtransferase activity"/>
    <property type="evidence" value="ECO:0007669"/>
    <property type="project" value="TreeGrafter"/>
</dbReference>
<dbReference type="PANTHER" id="PTHR10953:SF102">
    <property type="entry name" value="ADENYLYLTRANSFERASE AND SULFURTRANSFERASE MOCS3"/>
    <property type="match status" value="1"/>
</dbReference>
<feature type="domain" description="THIF-type NAD/FAD binding fold" evidence="2">
    <location>
        <begin position="5"/>
        <end position="241"/>
    </location>
</feature>
<organism evidence="3 5">
    <name type="scientific">Lysinibacillus sphaericus</name>
    <name type="common">Bacillus sphaericus</name>
    <dbReference type="NCBI Taxonomy" id="1421"/>
    <lineage>
        <taxon>Bacteria</taxon>
        <taxon>Bacillati</taxon>
        <taxon>Bacillota</taxon>
        <taxon>Bacilli</taxon>
        <taxon>Bacillales</taxon>
        <taxon>Bacillaceae</taxon>
        <taxon>Lysinibacillus</taxon>
    </lineage>
</organism>
<dbReference type="Pfam" id="PF00899">
    <property type="entry name" value="ThiF"/>
    <property type="match status" value="1"/>
</dbReference>
<dbReference type="NCBIfam" id="NF009123">
    <property type="entry name" value="PRK12475.1"/>
    <property type="match status" value="1"/>
</dbReference>
<reference evidence="4 6" key="2">
    <citation type="submission" date="2018-06" db="EMBL/GenBank/DDBJ databases">
        <authorList>
            <consortium name="Pathogen Informatics"/>
            <person name="Doyle S."/>
        </authorList>
    </citation>
    <scope>NUCLEOTIDE SEQUENCE [LARGE SCALE GENOMIC DNA]</scope>
    <source>
        <strain evidence="4 6">NCTC10338</strain>
    </source>
</reference>
<keyword evidence="4" id="KW-0548">Nucleotidyltransferase</keyword>
<dbReference type="RefSeq" id="WP_024361661.1">
    <property type="nucleotide sequence ID" value="NZ_BJNS01000010.1"/>
</dbReference>
<dbReference type="GO" id="GO:0061605">
    <property type="term" value="F:molybdopterin-synthase adenylyltransferase activity"/>
    <property type="evidence" value="ECO:0007669"/>
    <property type="project" value="UniProtKB-EC"/>
</dbReference>
<evidence type="ECO:0000313" key="6">
    <source>
        <dbReference type="Proteomes" id="UP000255295"/>
    </source>
</evidence>
<dbReference type="PANTHER" id="PTHR10953">
    <property type="entry name" value="UBIQUITIN-ACTIVATING ENZYME E1"/>
    <property type="match status" value="1"/>
</dbReference>
<keyword evidence="4" id="KW-0808">Transferase</keyword>
<name>A0A2S0K0P3_LYSSH</name>